<evidence type="ECO:0000256" key="12">
    <source>
        <dbReference type="PROSITE-ProRule" id="PRU00169"/>
    </source>
</evidence>
<dbReference type="SUPFAM" id="SSF63829">
    <property type="entry name" value="Calcium-dependent phosphotriesterase"/>
    <property type="match status" value="2"/>
</dbReference>
<dbReference type="Gene3D" id="1.10.10.60">
    <property type="entry name" value="Homeodomain-like"/>
    <property type="match status" value="1"/>
</dbReference>
<dbReference type="FunFam" id="3.30.565.10:FF:000037">
    <property type="entry name" value="Hybrid sensor histidine kinase/response regulator"/>
    <property type="match status" value="1"/>
</dbReference>
<feature type="domain" description="HTH araC/xylS-type" evidence="13">
    <location>
        <begin position="1237"/>
        <end position="1336"/>
    </location>
</feature>
<dbReference type="GO" id="GO:0043565">
    <property type="term" value="F:sequence-specific DNA binding"/>
    <property type="evidence" value="ECO:0007669"/>
    <property type="project" value="InterPro"/>
</dbReference>
<keyword evidence="8" id="KW-0902">Two-component regulatory system</keyword>
<dbReference type="Pfam" id="PF00512">
    <property type="entry name" value="HisKA"/>
    <property type="match status" value="1"/>
</dbReference>
<dbReference type="InterPro" id="IPR011006">
    <property type="entry name" value="CheY-like_superfamily"/>
</dbReference>
<accession>A0A2T0UCE9</accession>
<dbReference type="PANTHER" id="PTHR43547:SF2">
    <property type="entry name" value="HYBRID SIGNAL TRANSDUCTION HISTIDINE KINASE C"/>
    <property type="match status" value="1"/>
</dbReference>
<dbReference type="PANTHER" id="PTHR43547">
    <property type="entry name" value="TWO-COMPONENT HISTIDINE KINASE"/>
    <property type="match status" value="1"/>
</dbReference>
<dbReference type="InterPro" id="IPR015943">
    <property type="entry name" value="WD40/YVTN_repeat-like_dom_sf"/>
</dbReference>
<evidence type="ECO:0000256" key="8">
    <source>
        <dbReference type="ARBA" id="ARBA00023012"/>
    </source>
</evidence>
<dbReference type="InterPro" id="IPR001789">
    <property type="entry name" value="Sig_transdc_resp-reg_receiver"/>
</dbReference>
<keyword evidence="3 12" id="KW-0597">Phosphoprotein</keyword>
<dbReference type="InterPro" id="IPR005467">
    <property type="entry name" value="His_kinase_dom"/>
</dbReference>
<feature type="domain" description="Histidine kinase" evidence="14">
    <location>
        <begin position="822"/>
        <end position="1038"/>
    </location>
</feature>
<dbReference type="Gene3D" id="3.30.565.10">
    <property type="entry name" value="Histidine kinase-like ATPase, C-terminal domain"/>
    <property type="match status" value="1"/>
</dbReference>
<dbReference type="OrthoDB" id="9809670at2"/>
<sequence length="1357" mass="154156">MKAWGFTVVFIFIFYQIKAQAPFSHLSIEKGLSNNSVNAVYKDRYGFMWFGTDDGLNRYDGFSFNVFKSNIKDPESLIHNRIADLAGDNEGALWIGTSRGLSVFDHYTSRFSTPVFSYEGKSYRATDPVYTVKADDKGSVFVGVQRKGLLVRRAGQPLKQISFHDREGKALEYNVYAIAFRPDQAWMVTNMGLCVYTISTDRMRLVSRSVRRANRMIAKDNTLWIATDNGLLKYDVHSKDRDHIIREQADLSAPRVMDLRFQGEQLWIATDGAGVGVLNTKTGGLRKIVSAPDGSALSSNAVTSIYSDDEDRIWLGTLRGGVNLLDQKKNKFKKVSHLPNSPNSLISDFVLSFCEDKNGSVWVGTDGAGISVWNRKTNTFHNHTHSENQPSSISNDNITSIVRDDDDVIWVATFGGGINRYDRKSGSFTRFACINNGQEDRNVWKLFKDSKNNIWAGTSFGSDATYKLNRKTQSFQPIDSRFKYVTSFGEDHEGNVWLGTEYGQLVKIDEKSGKHRIYNLKNQIRSIVCGKDGNLWVGVQYTGLVKFDYRKSGTFSVMTEGEGLCNNSVLNIQEDASGNLWMSTFNGLSKWDQKNKRFINFYEEDGLQSNQFSFNASLKLQSGEILFGGIKGFNIFSPSEVRRESNPSKVLIAGIRINNIPIQQDQSFEKQASIYSISELVLPYDKAVLSIDYTTPEYSGTDRILYKYILEGWDNIWNYSGKARTANYSQLWEGNYLLRIQSTNEDGLWTGGETVLSIKVLPPWYRSWWAYTLYVLAVFSLIYFYISYHLRQSQLRYEIQSANLNTQKERELNEKKISFFTHIAHEFRTPLTLIMNPVKELLSSEGKRVNMDDMAGVFRNAKRLLRLVDQLLLFGKAEGEDDKLTISSFNIHDLCYEVFLCFNSQASSKKIHYSFHCDSRDLEIYGDRQKVEIAVFNLVSNAFKYTPQGGSISLSLTDQAGDVLIEVSDTGKGISEDVGDQIFERFYQVTNPEKGYKNGFGIGLYLVKTFISTHKGSVNYVSEIAKGSTFSITLLKGLSHFDNLDLSSIQESQSETNAVLDETAVDDQTSDRPDAVELTDIELQVSDRLSLLIVDDNAEIRNYIRKTFIQSYNVLEASDGLEGLRMAERYSPDIIISDISMPQMTGIELCQKIKESAALNHIPVILLTSATSDEVKLKGIETGAADYITKPFEREMLVARVVNLLKSRNNLQQYFYNHITLQSDNLKISPEYREFLNRCISVIEAHLQDPSFTARSFAEELGMSHSNLYKRVKSVSGKSVSEFIRYVRLRKAAELMINSDCNVSQASFEAGFNDIKYFREQFTKLFGMKPSEYIKKYRKSFHESYKLNRMSIEIQES</sequence>
<name>A0A2T0UCE9_9SPHI</name>
<keyword evidence="7" id="KW-0067">ATP-binding</keyword>
<dbReference type="Pfam" id="PF07495">
    <property type="entry name" value="Y_Y_Y"/>
    <property type="match status" value="1"/>
</dbReference>
<dbReference type="InterPro" id="IPR011110">
    <property type="entry name" value="Reg_prop"/>
</dbReference>
<dbReference type="Gene3D" id="3.40.50.2300">
    <property type="match status" value="1"/>
</dbReference>
<dbReference type="Gene3D" id="2.130.10.10">
    <property type="entry name" value="YVTN repeat-like/Quinoprotein amine dehydrogenase"/>
    <property type="match status" value="2"/>
</dbReference>
<evidence type="ECO:0000256" key="7">
    <source>
        <dbReference type="ARBA" id="ARBA00022840"/>
    </source>
</evidence>
<dbReference type="GO" id="GO:0003700">
    <property type="term" value="F:DNA-binding transcription factor activity"/>
    <property type="evidence" value="ECO:0007669"/>
    <property type="project" value="InterPro"/>
</dbReference>
<dbReference type="PRINTS" id="PR00344">
    <property type="entry name" value="BCTRLSENSOR"/>
</dbReference>
<dbReference type="InterPro" id="IPR036890">
    <property type="entry name" value="HATPase_C_sf"/>
</dbReference>
<evidence type="ECO:0000313" key="17">
    <source>
        <dbReference type="Proteomes" id="UP000238034"/>
    </source>
</evidence>
<dbReference type="CDD" id="cd17574">
    <property type="entry name" value="REC_OmpR"/>
    <property type="match status" value="1"/>
</dbReference>
<dbReference type="SMART" id="SM00448">
    <property type="entry name" value="REC"/>
    <property type="match status" value="1"/>
</dbReference>
<evidence type="ECO:0000259" key="14">
    <source>
        <dbReference type="PROSITE" id="PS50109"/>
    </source>
</evidence>
<dbReference type="SMART" id="SM00388">
    <property type="entry name" value="HisKA"/>
    <property type="match status" value="1"/>
</dbReference>
<comment type="catalytic activity">
    <reaction evidence="1">
        <text>ATP + protein L-histidine = ADP + protein N-phospho-L-histidine.</text>
        <dbReference type="EC" id="2.7.13.3"/>
    </reaction>
</comment>
<dbReference type="Proteomes" id="UP000238034">
    <property type="component" value="Unassembled WGS sequence"/>
</dbReference>
<evidence type="ECO:0000259" key="13">
    <source>
        <dbReference type="PROSITE" id="PS01124"/>
    </source>
</evidence>
<dbReference type="InterPro" id="IPR036097">
    <property type="entry name" value="HisK_dim/P_sf"/>
</dbReference>
<dbReference type="PROSITE" id="PS01124">
    <property type="entry name" value="HTH_ARAC_FAMILY_2"/>
    <property type="match status" value="1"/>
</dbReference>
<dbReference type="SMART" id="SM00342">
    <property type="entry name" value="HTH_ARAC"/>
    <property type="match status" value="1"/>
</dbReference>
<dbReference type="GO" id="GO:0005524">
    <property type="term" value="F:ATP binding"/>
    <property type="evidence" value="ECO:0007669"/>
    <property type="project" value="UniProtKB-KW"/>
</dbReference>
<dbReference type="Gene3D" id="2.60.40.10">
    <property type="entry name" value="Immunoglobulins"/>
    <property type="match status" value="1"/>
</dbReference>
<keyword evidence="10" id="KW-0238">DNA-binding</keyword>
<dbReference type="InterPro" id="IPR018060">
    <property type="entry name" value="HTH_AraC"/>
</dbReference>
<evidence type="ECO:0000256" key="11">
    <source>
        <dbReference type="ARBA" id="ARBA00023163"/>
    </source>
</evidence>
<keyword evidence="11" id="KW-0804">Transcription</keyword>
<dbReference type="Pfam" id="PF12833">
    <property type="entry name" value="HTH_18"/>
    <property type="match status" value="1"/>
</dbReference>
<keyword evidence="6 16" id="KW-0418">Kinase</keyword>
<dbReference type="InterPro" id="IPR004358">
    <property type="entry name" value="Sig_transdc_His_kin-like_C"/>
</dbReference>
<reference evidence="16 17" key="1">
    <citation type="submission" date="2018-03" db="EMBL/GenBank/DDBJ databases">
        <title>Genomic Encyclopedia of Type Strains, Phase III (KMG-III): the genomes of soil and plant-associated and newly described type strains.</title>
        <authorList>
            <person name="Whitman W."/>
        </authorList>
    </citation>
    <scope>NUCLEOTIDE SEQUENCE [LARGE SCALE GENOMIC DNA]</scope>
    <source>
        <strain evidence="16 17">CGMCC 1.9313</strain>
    </source>
</reference>
<evidence type="ECO:0000256" key="3">
    <source>
        <dbReference type="ARBA" id="ARBA00022553"/>
    </source>
</evidence>
<dbReference type="SUPFAM" id="SSF47384">
    <property type="entry name" value="Homodimeric domain of signal transducing histidine kinase"/>
    <property type="match status" value="1"/>
</dbReference>
<dbReference type="SUPFAM" id="SSF52172">
    <property type="entry name" value="CheY-like"/>
    <property type="match status" value="1"/>
</dbReference>
<dbReference type="InterPro" id="IPR003661">
    <property type="entry name" value="HisK_dim/P_dom"/>
</dbReference>
<proteinExistence type="predicted"/>
<dbReference type="InterPro" id="IPR003594">
    <property type="entry name" value="HATPase_dom"/>
</dbReference>
<keyword evidence="17" id="KW-1185">Reference proteome</keyword>
<keyword evidence="4" id="KW-0808">Transferase</keyword>
<feature type="modified residue" description="4-aspartylphosphate" evidence="12">
    <location>
        <position position="1138"/>
    </location>
</feature>
<dbReference type="Pfam" id="PF07494">
    <property type="entry name" value="Reg_prop"/>
    <property type="match status" value="5"/>
</dbReference>
<dbReference type="PROSITE" id="PS50109">
    <property type="entry name" value="HIS_KIN"/>
    <property type="match status" value="1"/>
</dbReference>
<dbReference type="PROSITE" id="PS50110">
    <property type="entry name" value="RESPONSE_REGULATORY"/>
    <property type="match status" value="1"/>
</dbReference>
<dbReference type="SUPFAM" id="SSF101898">
    <property type="entry name" value="NHL repeat"/>
    <property type="match status" value="1"/>
</dbReference>
<keyword evidence="9" id="KW-0805">Transcription regulation</keyword>
<dbReference type="InterPro" id="IPR009057">
    <property type="entry name" value="Homeodomain-like_sf"/>
</dbReference>
<dbReference type="Pfam" id="PF00072">
    <property type="entry name" value="Response_reg"/>
    <property type="match status" value="1"/>
</dbReference>
<evidence type="ECO:0000256" key="6">
    <source>
        <dbReference type="ARBA" id="ARBA00022777"/>
    </source>
</evidence>
<evidence type="ECO:0000256" key="9">
    <source>
        <dbReference type="ARBA" id="ARBA00023015"/>
    </source>
</evidence>
<dbReference type="InterPro" id="IPR011123">
    <property type="entry name" value="Y_Y_Y"/>
</dbReference>
<gene>
    <name evidence="16" type="ORF">B0I27_101536</name>
</gene>
<dbReference type="EC" id="2.7.13.3" evidence="2"/>
<dbReference type="SUPFAM" id="SSF55874">
    <property type="entry name" value="ATPase domain of HSP90 chaperone/DNA topoisomerase II/histidine kinase"/>
    <property type="match status" value="1"/>
</dbReference>
<keyword evidence="5" id="KW-0547">Nucleotide-binding</keyword>
<organism evidence="16 17">
    <name type="scientific">Arcticibacter pallidicorallinus</name>
    <dbReference type="NCBI Taxonomy" id="1259464"/>
    <lineage>
        <taxon>Bacteria</taxon>
        <taxon>Pseudomonadati</taxon>
        <taxon>Bacteroidota</taxon>
        <taxon>Sphingobacteriia</taxon>
        <taxon>Sphingobacteriales</taxon>
        <taxon>Sphingobacteriaceae</taxon>
        <taxon>Arcticibacter</taxon>
    </lineage>
</organism>
<dbReference type="CDD" id="cd00075">
    <property type="entry name" value="HATPase"/>
    <property type="match status" value="1"/>
</dbReference>
<evidence type="ECO:0000313" key="16">
    <source>
        <dbReference type="EMBL" id="PRY55564.1"/>
    </source>
</evidence>
<evidence type="ECO:0000256" key="1">
    <source>
        <dbReference type="ARBA" id="ARBA00000085"/>
    </source>
</evidence>
<evidence type="ECO:0000259" key="15">
    <source>
        <dbReference type="PROSITE" id="PS50110"/>
    </source>
</evidence>
<feature type="domain" description="Response regulatory" evidence="15">
    <location>
        <begin position="1090"/>
        <end position="1205"/>
    </location>
</feature>
<dbReference type="InterPro" id="IPR018062">
    <property type="entry name" value="HTH_AraC-typ_CS"/>
</dbReference>
<protein>
    <recommendedName>
        <fullName evidence="2">histidine kinase</fullName>
        <ecNumber evidence="2">2.7.13.3</ecNumber>
    </recommendedName>
</protein>
<dbReference type="Pfam" id="PF02518">
    <property type="entry name" value="HATPase_c"/>
    <property type="match status" value="1"/>
</dbReference>
<evidence type="ECO:0000256" key="2">
    <source>
        <dbReference type="ARBA" id="ARBA00012438"/>
    </source>
</evidence>
<dbReference type="InterPro" id="IPR013783">
    <property type="entry name" value="Ig-like_fold"/>
</dbReference>
<dbReference type="EMBL" id="PVTH01000001">
    <property type="protein sequence ID" value="PRY55564.1"/>
    <property type="molecule type" value="Genomic_DNA"/>
</dbReference>
<dbReference type="CDD" id="cd00082">
    <property type="entry name" value="HisKA"/>
    <property type="match status" value="1"/>
</dbReference>
<dbReference type="PROSITE" id="PS00041">
    <property type="entry name" value="HTH_ARAC_FAMILY_1"/>
    <property type="match status" value="1"/>
</dbReference>
<dbReference type="RefSeq" id="WP_106291077.1">
    <property type="nucleotide sequence ID" value="NZ_PVTH01000001.1"/>
</dbReference>
<evidence type="ECO:0000256" key="10">
    <source>
        <dbReference type="ARBA" id="ARBA00023125"/>
    </source>
</evidence>
<comment type="caution">
    <text evidence="16">The sequence shown here is derived from an EMBL/GenBank/DDBJ whole genome shotgun (WGS) entry which is preliminary data.</text>
</comment>
<dbReference type="GO" id="GO:0000155">
    <property type="term" value="F:phosphorelay sensor kinase activity"/>
    <property type="evidence" value="ECO:0007669"/>
    <property type="project" value="InterPro"/>
</dbReference>
<dbReference type="SMART" id="SM00387">
    <property type="entry name" value="HATPase_c"/>
    <property type="match status" value="1"/>
</dbReference>
<evidence type="ECO:0000256" key="4">
    <source>
        <dbReference type="ARBA" id="ARBA00022679"/>
    </source>
</evidence>
<evidence type="ECO:0000256" key="5">
    <source>
        <dbReference type="ARBA" id="ARBA00022741"/>
    </source>
</evidence>
<dbReference type="Gene3D" id="1.10.287.130">
    <property type="match status" value="1"/>
</dbReference>
<dbReference type="SUPFAM" id="SSF46689">
    <property type="entry name" value="Homeodomain-like"/>
    <property type="match status" value="1"/>
</dbReference>